<dbReference type="Proteomes" id="UP001162972">
    <property type="component" value="Chromosome 8"/>
</dbReference>
<dbReference type="EMBL" id="JAPFFJ010000004">
    <property type="protein sequence ID" value="KAJ6428655.1"/>
    <property type="molecule type" value="Genomic_DNA"/>
</dbReference>
<feature type="region of interest" description="Disordered" evidence="1">
    <location>
        <begin position="1"/>
        <end position="50"/>
    </location>
</feature>
<evidence type="ECO:0000313" key="2">
    <source>
        <dbReference type="EMBL" id="KAJ6428655.1"/>
    </source>
</evidence>
<proteinExistence type="predicted"/>
<gene>
    <name evidence="2" type="ORF">OIU84_020345</name>
</gene>
<reference evidence="2 3" key="1">
    <citation type="journal article" date="2023" name="Int. J. Mol. Sci.">
        <title>De Novo Assembly and Annotation of 11 Diverse Shrub Willow (Salix) Genomes Reveals Novel Gene Organization in Sex-Linked Regions.</title>
        <authorList>
            <person name="Hyden B."/>
            <person name="Feng K."/>
            <person name="Yates T.B."/>
            <person name="Jawdy S."/>
            <person name="Cereghino C."/>
            <person name="Smart L.B."/>
            <person name="Muchero W."/>
        </authorList>
    </citation>
    <scope>NUCLEOTIDE SEQUENCE [LARGE SCALE GENOMIC DNA]</scope>
    <source>
        <tissue evidence="2">Shoot tip</tissue>
    </source>
</reference>
<comment type="caution">
    <text evidence="2">The sequence shown here is derived from an EMBL/GenBank/DDBJ whole genome shotgun (WGS) entry which is preliminary data.</text>
</comment>
<sequence length="113" mass="12347">MVSGSGRINMNAEEEGASEEEEAHDCDGSGKTLEGKNETQRHSSSAPSHFVYQNFRERESYGCPAWISESPGTFQLRERSGHNTATICSKPTPAVWINGSLAIICTKNRASKL</sequence>
<accession>A0AAD6KTL1</accession>
<evidence type="ECO:0000313" key="3">
    <source>
        <dbReference type="Proteomes" id="UP001162972"/>
    </source>
</evidence>
<keyword evidence="3" id="KW-1185">Reference proteome</keyword>
<dbReference type="AlphaFoldDB" id="A0AAD6KTL1"/>
<protein>
    <submittedName>
        <fullName evidence="2">Uncharacterized protein</fullName>
    </submittedName>
</protein>
<organism evidence="2 3">
    <name type="scientific">Salix udensis</name>
    <dbReference type="NCBI Taxonomy" id="889485"/>
    <lineage>
        <taxon>Eukaryota</taxon>
        <taxon>Viridiplantae</taxon>
        <taxon>Streptophyta</taxon>
        <taxon>Embryophyta</taxon>
        <taxon>Tracheophyta</taxon>
        <taxon>Spermatophyta</taxon>
        <taxon>Magnoliopsida</taxon>
        <taxon>eudicotyledons</taxon>
        <taxon>Gunneridae</taxon>
        <taxon>Pentapetalae</taxon>
        <taxon>rosids</taxon>
        <taxon>fabids</taxon>
        <taxon>Malpighiales</taxon>
        <taxon>Salicaceae</taxon>
        <taxon>Saliceae</taxon>
        <taxon>Salix</taxon>
    </lineage>
</organism>
<feature type="compositionally biased region" description="Basic and acidic residues" evidence="1">
    <location>
        <begin position="25"/>
        <end position="41"/>
    </location>
</feature>
<evidence type="ECO:0000256" key="1">
    <source>
        <dbReference type="SAM" id="MobiDB-lite"/>
    </source>
</evidence>
<feature type="compositionally biased region" description="Acidic residues" evidence="1">
    <location>
        <begin position="12"/>
        <end position="24"/>
    </location>
</feature>
<name>A0AAD6KTL1_9ROSI</name>